<reference evidence="2" key="1">
    <citation type="journal article" date="2015" name="Chem. Biol.">
        <title>Structure, bioactivity, and resistance mechanism of streptomonomicin, an unusual lasso Peptide from an understudied halophilic actinomycete.</title>
        <authorList>
            <person name="Metelev M."/>
            <person name="Tietz J.I."/>
            <person name="Melby J.O."/>
            <person name="Blair P.M."/>
            <person name="Zhu L."/>
            <person name="Livnat I."/>
            <person name="Severinov K."/>
            <person name="Mitchell D.A."/>
        </authorList>
    </citation>
    <scope>NUCLEOTIDE SEQUENCE [LARGE SCALE GENOMIC DNA]</scope>
    <source>
        <strain evidence="2">YIM 90003</strain>
    </source>
</reference>
<dbReference type="AlphaFoldDB" id="A0A0C2JPJ3"/>
<dbReference type="EMBL" id="JROO01000020">
    <property type="protein sequence ID" value="KIH98717.1"/>
    <property type="molecule type" value="Genomic_DNA"/>
</dbReference>
<dbReference type="OrthoDB" id="3438630at2"/>
<name>A0A0C2JPJ3_9ACTN</name>
<dbReference type="Proteomes" id="UP000031675">
    <property type="component" value="Unassembled WGS sequence"/>
</dbReference>
<evidence type="ECO:0000313" key="2">
    <source>
        <dbReference type="Proteomes" id="UP000031675"/>
    </source>
</evidence>
<accession>A0A0C2JPJ3</accession>
<protein>
    <submittedName>
        <fullName evidence="1">Uncharacterized protein</fullName>
    </submittedName>
</protein>
<proteinExistence type="predicted"/>
<evidence type="ECO:0000313" key="1">
    <source>
        <dbReference type="EMBL" id="KIH98717.1"/>
    </source>
</evidence>
<keyword evidence="2" id="KW-1185">Reference proteome</keyword>
<comment type="caution">
    <text evidence="1">The sequence shown here is derived from an EMBL/GenBank/DDBJ whole genome shotgun (WGS) entry which is preliminary data.</text>
</comment>
<gene>
    <name evidence="1" type="ORF">LP52_11260</name>
</gene>
<dbReference type="RefSeq" id="WP_040273100.1">
    <property type="nucleotide sequence ID" value="NZ_JROO01000020.1"/>
</dbReference>
<sequence length="117" mass="12915">MSTVYRHLGGGDGAVEPPGGLADEFGDDWDIRCYRWVGSEYWVVWRRVAHTDGFADHGLRCGFRGWSSADRVRAWLDAQAHAWGRGKARRGSEENPLRCEGAGCDADRRGCCGARSG</sequence>
<dbReference type="STRING" id="183763.LP52_11260"/>
<organism evidence="1 2">
    <name type="scientific">Streptomonospora alba</name>
    <dbReference type="NCBI Taxonomy" id="183763"/>
    <lineage>
        <taxon>Bacteria</taxon>
        <taxon>Bacillati</taxon>
        <taxon>Actinomycetota</taxon>
        <taxon>Actinomycetes</taxon>
        <taxon>Streptosporangiales</taxon>
        <taxon>Nocardiopsidaceae</taxon>
        <taxon>Streptomonospora</taxon>
    </lineage>
</organism>